<evidence type="ECO:0000313" key="3">
    <source>
        <dbReference type="EMBL" id="RHN69271.1"/>
    </source>
</evidence>
<evidence type="ECO:0000313" key="4">
    <source>
        <dbReference type="EnsemblPlants" id="AES72068"/>
    </source>
</evidence>
<evidence type="ECO:0000256" key="1">
    <source>
        <dbReference type="SAM" id="MobiDB-lite"/>
    </source>
</evidence>
<feature type="region of interest" description="Disordered" evidence="1">
    <location>
        <begin position="142"/>
        <end position="163"/>
    </location>
</feature>
<dbReference type="HOGENOM" id="CLU_040737_0_0_1"/>
<dbReference type="PaxDb" id="3880-AES72068"/>
<dbReference type="STRING" id="3880.G7JC25"/>
<evidence type="ECO:0000313" key="5">
    <source>
        <dbReference type="Proteomes" id="UP000002051"/>
    </source>
</evidence>
<feature type="compositionally biased region" description="Basic residues" evidence="1">
    <location>
        <begin position="248"/>
        <end position="259"/>
    </location>
</feature>
<reference evidence="3" key="4">
    <citation type="journal article" date="2018" name="Nat. Plants">
        <title>Whole-genome landscape of Medicago truncatula symbiotic genes.</title>
        <authorList>
            <person name="Pecrix Y."/>
            <person name="Gamas P."/>
            <person name="Carrere S."/>
        </authorList>
    </citation>
    <scope>NUCLEOTIDE SEQUENCE</scope>
    <source>
        <tissue evidence="3">Leaves</tissue>
    </source>
</reference>
<reference evidence="2 5" key="2">
    <citation type="journal article" date="2014" name="BMC Genomics">
        <title>An improved genome release (version Mt4.0) for the model legume Medicago truncatula.</title>
        <authorList>
            <person name="Tang H."/>
            <person name="Krishnakumar V."/>
            <person name="Bidwell S."/>
            <person name="Rosen B."/>
            <person name="Chan A."/>
            <person name="Zhou S."/>
            <person name="Gentzbittel L."/>
            <person name="Childs K.L."/>
            <person name="Yandell M."/>
            <person name="Gundlach H."/>
            <person name="Mayer K.F."/>
            <person name="Schwartz D.C."/>
            <person name="Town C.D."/>
        </authorList>
    </citation>
    <scope>GENOME REANNOTATION</scope>
    <source>
        <strain evidence="4 5">cv. Jemalong A17</strain>
    </source>
</reference>
<dbReference type="EnsemblPlants" id="AES72068">
    <property type="protein sequence ID" value="AES72068"/>
    <property type="gene ID" value="MTR_3g085710"/>
</dbReference>
<dbReference type="EMBL" id="CM001219">
    <property type="protein sequence ID" value="AES72068.2"/>
    <property type="molecule type" value="Genomic_DNA"/>
</dbReference>
<organism evidence="2 5">
    <name type="scientific">Medicago truncatula</name>
    <name type="common">Barrel medic</name>
    <name type="synonym">Medicago tribuloides</name>
    <dbReference type="NCBI Taxonomy" id="3880"/>
    <lineage>
        <taxon>Eukaryota</taxon>
        <taxon>Viridiplantae</taxon>
        <taxon>Streptophyta</taxon>
        <taxon>Embryophyta</taxon>
        <taxon>Tracheophyta</taxon>
        <taxon>Spermatophyta</taxon>
        <taxon>Magnoliopsida</taxon>
        <taxon>eudicotyledons</taxon>
        <taxon>Gunneridae</taxon>
        <taxon>Pentapetalae</taxon>
        <taxon>rosids</taxon>
        <taxon>fabids</taxon>
        <taxon>Fabales</taxon>
        <taxon>Fabaceae</taxon>
        <taxon>Papilionoideae</taxon>
        <taxon>50 kb inversion clade</taxon>
        <taxon>NPAAA clade</taxon>
        <taxon>Hologalegina</taxon>
        <taxon>IRL clade</taxon>
        <taxon>Trifolieae</taxon>
        <taxon>Medicago</taxon>
    </lineage>
</organism>
<dbReference type="Proteomes" id="UP000002051">
    <property type="component" value="Chromosome 3"/>
</dbReference>
<dbReference type="InterPro" id="IPR038928">
    <property type="entry name" value="LAZY1"/>
</dbReference>
<dbReference type="GO" id="GO:0009630">
    <property type="term" value="P:gravitropism"/>
    <property type="evidence" value="ECO:0007669"/>
    <property type="project" value="InterPro"/>
</dbReference>
<keyword evidence="5" id="KW-1185">Reference proteome</keyword>
<reference evidence="4" key="3">
    <citation type="submission" date="2015-04" db="UniProtKB">
        <authorList>
            <consortium name="EnsemblPlants"/>
        </authorList>
    </citation>
    <scope>IDENTIFICATION</scope>
    <source>
        <strain evidence="4">cv. Jemalong A17</strain>
    </source>
</reference>
<gene>
    <name evidence="2" type="ordered locus">MTR_3g085710</name>
    <name evidence="3" type="ORF">MtrunA17_Chr3g0122881</name>
</gene>
<dbReference type="PANTHER" id="PTHR34959">
    <property type="entry name" value="PROTEIN LAZY 1"/>
    <property type="match status" value="1"/>
</dbReference>
<dbReference type="EMBL" id="PSQE01000003">
    <property type="protein sequence ID" value="RHN69271.1"/>
    <property type="molecule type" value="Genomic_DNA"/>
</dbReference>
<evidence type="ECO:0000313" key="2">
    <source>
        <dbReference type="EMBL" id="AES72068.2"/>
    </source>
</evidence>
<dbReference type="Proteomes" id="UP000265566">
    <property type="component" value="Chromosome 3"/>
</dbReference>
<dbReference type="PANTHER" id="PTHR34959:SF13">
    <property type="entry name" value="WRKY TRANSCRIPTION FACTOR-LIKE PROTEIN"/>
    <property type="match status" value="1"/>
</dbReference>
<feature type="compositionally biased region" description="Polar residues" evidence="1">
    <location>
        <begin position="142"/>
        <end position="160"/>
    </location>
</feature>
<dbReference type="AlphaFoldDB" id="G7JC25"/>
<accession>G7JC25</accession>
<dbReference type="GO" id="GO:2000012">
    <property type="term" value="P:regulation of auxin polar transport"/>
    <property type="evidence" value="ECO:0007669"/>
    <property type="project" value="InterPro"/>
</dbReference>
<dbReference type="Gramene" id="rna17716">
    <property type="protein sequence ID" value="RHN69271.1"/>
    <property type="gene ID" value="gene17716"/>
</dbReference>
<feature type="compositionally biased region" description="Basic and acidic residues" evidence="1">
    <location>
        <begin position="230"/>
        <end position="242"/>
    </location>
</feature>
<protein>
    <submittedName>
        <fullName evidence="2">WRKY transcription factor-like protein</fullName>
    </submittedName>
</protein>
<name>G7JC25_MEDTR</name>
<proteinExistence type="predicted"/>
<accession>A0A0C3VL21</accession>
<dbReference type="eggNOG" id="ENOG502QRWV">
    <property type="taxonomic scope" value="Eukaryota"/>
</dbReference>
<feature type="region of interest" description="Disordered" evidence="1">
    <location>
        <begin position="217"/>
        <end position="272"/>
    </location>
</feature>
<reference evidence="2 5" key="1">
    <citation type="journal article" date="2011" name="Nature">
        <title>The Medicago genome provides insight into the evolution of rhizobial symbioses.</title>
        <authorList>
            <person name="Young N.D."/>
            <person name="Debelle F."/>
            <person name="Oldroyd G.E."/>
            <person name="Geurts R."/>
            <person name="Cannon S.B."/>
            <person name="Udvardi M.K."/>
            <person name="Benedito V.A."/>
            <person name="Mayer K.F."/>
            <person name="Gouzy J."/>
            <person name="Schoof H."/>
            <person name="Van de Peer Y."/>
            <person name="Proost S."/>
            <person name="Cook D.R."/>
            <person name="Meyers B.C."/>
            <person name="Spannagl M."/>
            <person name="Cheung F."/>
            <person name="De Mita S."/>
            <person name="Krishnakumar V."/>
            <person name="Gundlach H."/>
            <person name="Zhou S."/>
            <person name="Mudge J."/>
            <person name="Bharti A.K."/>
            <person name="Murray J.D."/>
            <person name="Naoumkina M.A."/>
            <person name="Rosen B."/>
            <person name="Silverstein K.A."/>
            <person name="Tang H."/>
            <person name="Rombauts S."/>
            <person name="Zhao P.X."/>
            <person name="Zhou P."/>
            <person name="Barbe V."/>
            <person name="Bardou P."/>
            <person name="Bechner M."/>
            <person name="Bellec A."/>
            <person name="Berger A."/>
            <person name="Berges H."/>
            <person name="Bidwell S."/>
            <person name="Bisseling T."/>
            <person name="Choisne N."/>
            <person name="Couloux A."/>
            <person name="Denny R."/>
            <person name="Deshpande S."/>
            <person name="Dai X."/>
            <person name="Doyle J.J."/>
            <person name="Dudez A.M."/>
            <person name="Farmer A.D."/>
            <person name="Fouteau S."/>
            <person name="Franken C."/>
            <person name="Gibelin C."/>
            <person name="Gish J."/>
            <person name="Goldstein S."/>
            <person name="Gonzalez A.J."/>
            <person name="Green P.J."/>
            <person name="Hallab A."/>
            <person name="Hartog M."/>
            <person name="Hua A."/>
            <person name="Humphray S.J."/>
            <person name="Jeong D.H."/>
            <person name="Jing Y."/>
            <person name="Jocker A."/>
            <person name="Kenton S.M."/>
            <person name="Kim D.J."/>
            <person name="Klee K."/>
            <person name="Lai H."/>
            <person name="Lang C."/>
            <person name="Lin S."/>
            <person name="Macmil S.L."/>
            <person name="Magdelenat G."/>
            <person name="Matthews L."/>
            <person name="McCorrison J."/>
            <person name="Monaghan E.L."/>
            <person name="Mun J.H."/>
            <person name="Najar F.Z."/>
            <person name="Nicholson C."/>
            <person name="Noirot C."/>
            <person name="O'Bleness M."/>
            <person name="Paule C.R."/>
            <person name="Poulain J."/>
            <person name="Prion F."/>
            <person name="Qin B."/>
            <person name="Qu C."/>
            <person name="Retzel E.F."/>
            <person name="Riddle C."/>
            <person name="Sallet E."/>
            <person name="Samain S."/>
            <person name="Samson N."/>
            <person name="Sanders I."/>
            <person name="Saurat O."/>
            <person name="Scarpelli C."/>
            <person name="Schiex T."/>
            <person name="Segurens B."/>
            <person name="Severin A.J."/>
            <person name="Sherrier D.J."/>
            <person name="Shi R."/>
            <person name="Sims S."/>
            <person name="Singer S.R."/>
            <person name="Sinharoy S."/>
            <person name="Sterck L."/>
            <person name="Viollet A."/>
            <person name="Wang B.B."/>
            <person name="Wang K."/>
            <person name="Wang M."/>
            <person name="Wang X."/>
            <person name="Warfsmann J."/>
            <person name="Weissenbach J."/>
            <person name="White D.D."/>
            <person name="White J.D."/>
            <person name="Wiley G.B."/>
            <person name="Wincker P."/>
            <person name="Xing Y."/>
            <person name="Yang L."/>
            <person name="Yao Z."/>
            <person name="Ying F."/>
            <person name="Zhai J."/>
            <person name="Zhou L."/>
            <person name="Zuber A."/>
            <person name="Denarie J."/>
            <person name="Dixon R.A."/>
            <person name="May G.D."/>
            <person name="Schwartz D.C."/>
            <person name="Rogers J."/>
            <person name="Quetier F."/>
            <person name="Town C.D."/>
            <person name="Roe B.A."/>
        </authorList>
    </citation>
    <scope>NUCLEOTIDE SEQUENCE [LARGE SCALE GENOMIC DNA]</scope>
    <source>
        <strain evidence="2">A17</strain>
        <strain evidence="4 5">cv. Jemalong A17</strain>
    </source>
</reference>
<sequence length="371" mass="41913">MKLLGWMHRKLRQNSTEPFKDLVTGQATSVDEENNYYYYLKPKFGSCKYVKQTQKEQFKLRKSFEAVGSGRAVDEEEDKEAWSGVFPGFLAIGTLGLETDPSPLTPSFSISVENIITEREAEVTEKELKVINNELEKVLVLTNNNDDSSGRNSHVSTAGRNSHGRISIESNSICPLQGYLFGSAVELSETKTSSISVSKNKEQQHHSQRTTLAELFQRSKQADQDNLVGAKDDTDKEKEEANKSAMHLMRKKLKKKRAHASSQTSVDSTSADRKLHNKILQMFHRKVHPENPTCAEKYEKKKIMNEGGHNKSNKVEEESIMIQPKRAVGKENIGQCKKRQLQITLGSGSEDSSENMEQWIKTDADYLVLEL</sequence>